<feature type="signal peptide" evidence="1">
    <location>
        <begin position="1"/>
        <end position="17"/>
    </location>
</feature>
<dbReference type="Pfam" id="PF17175">
    <property type="entry name" value="MOLO1"/>
    <property type="match status" value="1"/>
</dbReference>
<keyword evidence="1" id="KW-0732">Signal</keyword>
<dbReference type="PANTHER" id="PTHR33748">
    <property type="entry name" value="PROTEIN CBG04600"/>
    <property type="match status" value="1"/>
</dbReference>
<dbReference type="OrthoDB" id="5793716at2759"/>
<feature type="chain" id="PRO_5035866409" evidence="1">
    <location>
        <begin position="18"/>
        <end position="256"/>
    </location>
</feature>
<comment type="caution">
    <text evidence="2">The sequence shown here is derived from an EMBL/GenBank/DDBJ whole genome shotgun (WGS) entry which is preliminary data.</text>
</comment>
<dbReference type="EMBL" id="JABEBT010000048">
    <property type="protein sequence ID" value="KAF7635028.1"/>
    <property type="molecule type" value="Genomic_DNA"/>
</dbReference>
<reference evidence="2" key="1">
    <citation type="journal article" date="2020" name="Ecol. Evol.">
        <title>Genome structure and content of the rice root-knot nematode (Meloidogyne graminicola).</title>
        <authorList>
            <person name="Phan N.T."/>
            <person name="Danchin E.G.J."/>
            <person name="Klopp C."/>
            <person name="Perfus-Barbeoch L."/>
            <person name="Kozlowski D.K."/>
            <person name="Koutsovoulos G.D."/>
            <person name="Lopez-Roques C."/>
            <person name="Bouchez O."/>
            <person name="Zahm M."/>
            <person name="Besnard G."/>
            <person name="Bellafiore S."/>
        </authorList>
    </citation>
    <scope>NUCLEOTIDE SEQUENCE</scope>
    <source>
        <strain evidence="2">VN-18</strain>
    </source>
</reference>
<gene>
    <name evidence="2" type="ORF">Mgra_00005626</name>
</gene>
<dbReference type="PANTHER" id="PTHR33748:SF5">
    <property type="entry name" value="GROUND-LIKE DOMAIN-CONTAINING PROTEIN"/>
    <property type="match status" value="1"/>
</dbReference>
<organism evidence="2 3">
    <name type="scientific">Meloidogyne graminicola</name>
    <dbReference type="NCBI Taxonomy" id="189291"/>
    <lineage>
        <taxon>Eukaryota</taxon>
        <taxon>Metazoa</taxon>
        <taxon>Ecdysozoa</taxon>
        <taxon>Nematoda</taxon>
        <taxon>Chromadorea</taxon>
        <taxon>Rhabditida</taxon>
        <taxon>Tylenchina</taxon>
        <taxon>Tylenchomorpha</taxon>
        <taxon>Tylenchoidea</taxon>
        <taxon>Meloidogynidae</taxon>
        <taxon>Meloidogyninae</taxon>
        <taxon>Meloidogyne</taxon>
    </lineage>
</organism>
<sequence length="256" mass="30690">MLKYLIILFYLINKINSWNWDNYPSPREYNYWKCNVNKETYVCDPDKMLNDEQRKEIVELVENFKEKTKRPNSRNKCMKEGLRLVVALAEDKITEIRSPDTTELCYNVRKWIPNGGCESYVFGIELNKEGFRYCYFMFSPSALYEEDYKNFNRTLPNSKNKCLKEGLRLIVALAENKIEDDGNTTYFCKRNSWSSNNCSWSENGIVLTKDGFLYCYYGSGFFNPHNYDEYLNDLLIWNYSNYYFINFWFRIINSIL</sequence>
<dbReference type="InterPro" id="IPR033438">
    <property type="entry name" value="MOLO1"/>
</dbReference>
<dbReference type="AlphaFoldDB" id="A0A8S9ZPF5"/>
<proteinExistence type="predicted"/>
<evidence type="ECO:0000256" key="1">
    <source>
        <dbReference type="SAM" id="SignalP"/>
    </source>
</evidence>
<dbReference type="GO" id="GO:0005892">
    <property type="term" value="C:acetylcholine-gated channel complex"/>
    <property type="evidence" value="ECO:0007669"/>
    <property type="project" value="InterPro"/>
</dbReference>
<evidence type="ECO:0000313" key="3">
    <source>
        <dbReference type="Proteomes" id="UP000605970"/>
    </source>
</evidence>
<name>A0A8S9ZPF5_9BILA</name>
<evidence type="ECO:0000313" key="2">
    <source>
        <dbReference type="EMBL" id="KAF7635028.1"/>
    </source>
</evidence>
<keyword evidence="3" id="KW-1185">Reference proteome</keyword>
<dbReference type="Proteomes" id="UP000605970">
    <property type="component" value="Unassembled WGS sequence"/>
</dbReference>
<accession>A0A8S9ZPF5</accession>
<protein>
    <submittedName>
        <fullName evidence="2">Uncharacterized protein</fullName>
    </submittedName>
</protein>